<evidence type="ECO:0000313" key="5">
    <source>
        <dbReference type="EMBL" id="QUH29338.1"/>
    </source>
</evidence>
<dbReference type="Proteomes" id="UP000677305">
    <property type="component" value="Chromosome"/>
</dbReference>
<dbReference type="SUPFAM" id="SSF53822">
    <property type="entry name" value="Periplasmic binding protein-like I"/>
    <property type="match status" value="1"/>
</dbReference>
<accession>A0A8J8MAR3</accession>
<sequence length="356" mass="39944">MSAKRKLKVIIAIVSLLIIIVGTMIVVAMNSKKDQKVKDDTIKIGLSIDSLVIERWQRDRNIFVAKAKELGAEVLVLNANEDNDTQIKQMKYLIEQDVDVLVVIPYDKNGITEVTKAAKKKGIKVIAYDRLIFNANVDYYVSFDNEKVGRYMAESMLEAVPKGNYVIINGSSKDNNSKMFNKGTIDALKPFVEKGDINILKEVWAEDWREEVAYSCIEEILSKGEHIDGIIAANDRLAEGAIEALAENRIAGDVAVVGHDADLSACQRIVEGTQLMTVYKPIKILAQAAAEIAIKIAKGEIIENETLIDDGTYYVKYIKYDVIPVTKDNIEDTIIRDGFHIKEDIYRNIPESEWKD</sequence>
<dbReference type="PANTHER" id="PTHR30036">
    <property type="entry name" value="D-XYLOSE-BINDING PERIPLASMIC PROTEIN"/>
    <property type="match status" value="1"/>
</dbReference>
<feature type="domain" description="Periplasmic binding protein" evidence="4">
    <location>
        <begin position="44"/>
        <end position="300"/>
    </location>
</feature>
<evidence type="ECO:0000256" key="2">
    <source>
        <dbReference type="ARBA" id="ARBA00022729"/>
    </source>
</evidence>
<dbReference type="KEGG" id="vgu:HYG85_10525"/>
<dbReference type="InterPro" id="IPR050555">
    <property type="entry name" value="Bact_Solute-Bind_Prot2"/>
</dbReference>
<dbReference type="Gene3D" id="3.40.50.2300">
    <property type="match status" value="2"/>
</dbReference>
<evidence type="ECO:0000313" key="6">
    <source>
        <dbReference type="Proteomes" id="UP000677305"/>
    </source>
</evidence>
<evidence type="ECO:0000256" key="1">
    <source>
        <dbReference type="ARBA" id="ARBA00004196"/>
    </source>
</evidence>
<dbReference type="PANTHER" id="PTHR30036:SF1">
    <property type="entry name" value="D-XYLOSE-BINDING PERIPLASMIC PROTEIN"/>
    <property type="match status" value="1"/>
</dbReference>
<protein>
    <submittedName>
        <fullName evidence="5">Substrate-binding domain-containing protein</fullName>
    </submittedName>
</protein>
<proteinExistence type="predicted"/>
<dbReference type="GO" id="GO:0030288">
    <property type="term" value="C:outer membrane-bounded periplasmic space"/>
    <property type="evidence" value="ECO:0007669"/>
    <property type="project" value="TreeGrafter"/>
</dbReference>
<gene>
    <name evidence="5" type="ORF">HYG85_10525</name>
</gene>
<evidence type="ECO:0000259" key="4">
    <source>
        <dbReference type="Pfam" id="PF13407"/>
    </source>
</evidence>
<keyword evidence="6" id="KW-1185">Reference proteome</keyword>
<evidence type="ECO:0000256" key="3">
    <source>
        <dbReference type="SAM" id="Phobius"/>
    </source>
</evidence>
<dbReference type="EMBL" id="CP058561">
    <property type="protein sequence ID" value="QUH29338.1"/>
    <property type="molecule type" value="Genomic_DNA"/>
</dbReference>
<keyword evidence="3" id="KW-0472">Membrane</keyword>
<dbReference type="AlphaFoldDB" id="A0A8J8MAR3"/>
<name>A0A8J8MAR3_9FIRM</name>
<dbReference type="RefSeq" id="WP_212693437.1">
    <property type="nucleotide sequence ID" value="NZ_CP058561.1"/>
</dbReference>
<keyword evidence="2" id="KW-0732">Signal</keyword>
<keyword evidence="3" id="KW-1133">Transmembrane helix</keyword>
<keyword evidence="3" id="KW-0812">Transmembrane</keyword>
<dbReference type="InterPro" id="IPR025997">
    <property type="entry name" value="SBP_2_dom"/>
</dbReference>
<organism evidence="5 6">
    <name type="scientific">Vallitalea guaymasensis</name>
    <dbReference type="NCBI Taxonomy" id="1185412"/>
    <lineage>
        <taxon>Bacteria</taxon>
        <taxon>Bacillati</taxon>
        <taxon>Bacillota</taxon>
        <taxon>Clostridia</taxon>
        <taxon>Lachnospirales</taxon>
        <taxon>Vallitaleaceae</taxon>
        <taxon>Vallitalea</taxon>
    </lineage>
</organism>
<dbReference type="Pfam" id="PF13407">
    <property type="entry name" value="Peripla_BP_4"/>
    <property type="match status" value="1"/>
</dbReference>
<feature type="transmembrane region" description="Helical" evidence="3">
    <location>
        <begin position="7"/>
        <end position="29"/>
    </location>
</feature>
<dbReference type="GO" id="GO:0030246">
    <property type="term" value="F:carbohydrate binding"/>
    <property type="evidence" value="ECO:0007669"/>
    <property type="project" value="TreeGrafter"/>
</dbReference>
<comment type="subcellular location">
    <subcellularLocation>
        <location evidence="1">Cell envelope</location>
    </subcellularLocation>
</comment>
<dbReference type="InterPro" id="IPR028082">
    <property type="entry name" value="Peripla_BP_I"/>
</dbReference>
<reference evidence="5 6" key="1">
    <citation type="submission" date="2020-07" db="EMBL/GenBank/DDBJ databases">
        <title>Vallitalea guaymasensis genome.</title>
        <authorList>
            <person name="Postec A."/>
        </authorList>
    </citation>
    <scope>NUCLEOTIDE SEQUENCE [LARGE SCALE GENOMIC DNA]</scope>
    <source>
        <strain evidence="5 6">Ra1766G1</strain>
    </source>
</reference>